<comment type="caution">
    <text evidence="2">The sequence shown here is derived from an EMBL/GenBank/DDBJ whole genome shotgun (WGS) entry which is preliminary data.</text>
</comment>
<sequence>MSPLLKGLIGTQLLAAVFGASYFAVLTYRNYPDAMHTGLRIWGYFAVIFLFLHLFLALKQWWENSRRRR</sequence>
<feature type="transmembrane region" description="Helical" evidence="1">
    <location>
        <begin position="39"/>
        <end position="58"/>
    </location>
</feature>
<evidence type="ECO:0000313" key="3">
    <source>
        <dbReference type="Proteomes" id="UP000197904"/>
    </source>
</evidence>
<accession>A0A246KUV4</accession>
<keyword evidence="1" id="KW-0472">Membrane</keyword>
<evidence type="ECO:0000256" key="1">
    <source>
        <dbReference type="SAM" id="Phobius"/>
    </source>
</evidence>
<keyword evidence="1" id="KW-0812">Transmembrane</keyword>
<organism evidence="2 3">
    <name type="scientific">Stenotrophomonas pavanii</name>
    <dbReference type="NCBI Taxonomy" id="487698"/>
    <lineage>
        <taxon>Bacteria</taxon>
        <taxon>Pseudomonadati</taxon>
        <taxon>Pseudomonadota</taxon>
        <taxon>Gammaproteobacteria</taxon>
        <taxon>Lysobacterales</taxon>
        <taxon>Lysobacteraceae</taxon>
        <taxon>Stenotrophomonas</taxon>
    </lineage>
</organism>
<dbReference type="Proteomes" id="UP000197904">
    <property type="component" value="Unassembled WGS sequence"/>
</dbReference>
<name>A0A246KUV4_9GAMM</name>
<dbReference type="AlphaFoldDB" id="A0A246KUV4"/>
<dbReference type="EMBL" id="NIXP01000119">
    <property type="protein sequence ID" value="OWR29243.1"/>
    <property type="molecule type" value="Genomic_DNA"/>
</dbReference>
<reference evidence="2 3" key="1">
    <citation type="submission" date="2017-06" db="EMBL/GenBank/DDBJ databases">
        <authorList>
            <person name="Kim H.J."/>
            <person name="Triplett B.A."/>
        </authorList>
    </citation>
    <scope>NUCLEOTIDE SEQUENCE [LARGE SCALE GENOMIC DNA]</scope>
    <source>
        <strain evidence="2 3">S18795</strain>
    </source>
</reference>
<protein>
    <submittedName>
        <fullName evidence="2">Uncharacterized protein</fullName>
    </submittedName>
</protein>
<keyword evidence="1" id="KW-1133">Transmembrane helix</keyword>
<proteinExistence type="predicted"/>
<gene>
    <name evidence="2" type="ORF">CEE55_17525</name>
</gene>
<evidence type="ECO:0000313" key="2">
    <source>
        <dbReference type="EMBL" id="OWR29243.1"/>
    </source>
</evidence>